<evidence type="ECO:0000256" key="1">
    <source>
        <dbReference type="SAM" id="MobiDB-lite"/>
    </source>
</evidence>
<feature type="compositionally biased region" description="Polar residues" evidence="1">
    <location>
        <begin position="556"/>
        <end position="577"/>
    </location>
</feature>
<comment type="caution">
    <text evidence="2">The sequence shown here is derived from an EMBL/GenBank/DDBJ whole genome shotgun (WGS) entry which is preliminary data.</text>
</comment>
<evidence type="ECO:0000313" key="3">
    <source>
        <dbReference type="Proteomes" id="UP000774617"/>
    </source>
</evidence>
<protein>
    <submittedName>
        <fullName evidence="2">Uncharacterized protein</fullName>
    </submittedName>
</protein>
<gene>
    <name evidence="2" type="ORF">B0J12DRAFT_197714</name>
</gene>
<feature type="compositionally biased region" description="Polar residues" evidence="1">
    <location>
        <begin position="95"/>
        <end position="110"/>
    </location>
</feature>
<feature type="region of interest" description="Disordered" evidence="1">
    <location>
        <begin position="556"/>
        <end position="583"/>
    </location>
</feature>
<feature type="region of interest" description="Disordered" evidence="1">
    <location>
        <begin position="89"/>
        <end position="126"/>
    </location>
</feature>
<dbReference type="Proteomes" id="UP000774617">
    <property type="component" value="Unassembled WGS sequence"/>
</dbReference>
<accession>A0ABQ8G328</accession>
<organism evidence="2 3">
    <name type="scientific">Macrophomina phaseolina</name>
    <dbReference type="NCBI Taxonomy" id="35725"/>
    <lineage>
        <taxon>Eukaryota</taxon>
        <taxon>Fungi</taxon>
        <taxon>Dikarya</taxon>
        <taxon>Ascomycota</taxon>
        <taxon>Pezizomycotina</taxon>
        <taxon>Dothideomycetes</taxon>
        <taxon>Dothideomycetes incertae sedis</taxon>
        <taxon>Botryosphaeriales</taxon>
        <taxon>Botryosphaeriaceae</taxon>
        <taxon>Macrophomina</taxon>
    </lineage>
</organism>
<evidence type="ECO:0000313" key="2">
    <source>
        <dbReference type="EMBL" id="KAH7043267.1"/>
    </source>
</evidence>
<feature type="region of interest" description="Disordered" evidence="1">
    <location>
        <begin position="381"/>
        <end position="436"/>
    </location>
</feature>
<dbReference type="EMBL" id="JAGTJR010000023">
    <property type="protein sequence ID" value="KAH7043267.1"/>
    <property type="molecule type" value="Genomic_DNA"/>
</dbReference>
<keyword evidence="3" id="KW-1185">Reference proteome</keyword>
<feature type="region of interest" description="Disordered" evidence="1">
    <location>
        <begin position="319"/>
        <end position="350"/>
    </location>
</feature>
<feature type="compositionally biased region" description="Polar residues" evidence="1">
    <location>
        <begin position="381"/>
        <end position="400"/>
    </location>
</feature>
<proteinExistence type="predicted"/>
<sequence>MPMTVIIVAILRQFESSIPLPTMAQQPIHPQGFASGLENFGPINWDAEFDELTTKQSTQQTLSTPEIQEYSAPIGNLSTGIPIPIRAVSVDDDTPTNPTNEGDSSPNWTVISGDEDEDTPNPLSPAIDTATLPVPPTSEVPFCHEDFFTWQHPGWTATPSPSLHPTFTSTPPEICAWAYAPAIWDDADWILGCTAHGDCYAHNDIPRVASCLRRAYRELYLVPESTLLPWLAGGFKVYARKESQRPKAMFERGCQGSKEEGHFPGRSRMADVWNADEMEFVPDEDIKIEEERLVAESLAAEREDEARLSVEETKVERLLVDENMAAEEEKGSSEDEWSGFSSSEEGDDEAKELLADSNTTSVESLPLLPPDEELFVEATTPTVKLPNTSSEPEPTTEPATSSDGGSGGDHGRKNNGRSFGEDNYCHSDEKDKKNEEKDTIIPILDLVTPLKLQDPFLTTSSLSEDTLSTNKSDDTDDNEALDAIIETFGLATTTVESTTPPGTPPAIIIRTTSPAEEQINHSSTTESPGPELIGYGRRRSQFTFIELINSPSSPALLSPQRTFRNSSHTRGTSTLSDNRSEKTLYQMSVEKYGKGEDDTNDAPNWKTTAAAAVAVIGGIFALIG</sequence>
<name>A0ABQ8G328_9PEZI</name>
<feature type="compositionally biased region" description="Basic and acidic residues" evidence="1">
    <location>
        <begin position="419"/>
        <end position="436"/>
    </location>
</feature>
<reference evidence="2 3" key="1">
    <citation type="journal article" date="2021" name="Nat. Commun.">
        <title>Genetic determinants of endophytism in the Arabidopsis root mycobiome.</title>
        <authorList>
            <person name="Mesny F."/>
            <person name="Miyauchi S."/>
            <person name="Thiergart T."/>
            <person name="Pickel B."/>
            <person name="Atanasova L."/>
            <person name="Karlsson M."/>
            <person name="Huettel B."/>
            <person name="Barry K.W."/>
            <person name="Haridas S."/>
            <person name="Chen C."/>
            <person name="Bauer D."/>
            <person name="Andreopoulos W."/>
            <person name="Pangilinan J."/>
            <person name="LaButti K."/>
            <person name="Riley R."/>
            <person name="Lipzen A."/>
            <person name="Clum A."/>
            <person name="Drula E."/>
            <person name="Henrissat B."/>
            <person name="Kohler A."/>
            <person name="Grigoriev I.V."/>
            <person name="Martin F.M."/>
            <person name="Hacquard S."/>
        </authorList>
    </citation>
    <scope>NUCLEOTIDE SEQUENCE [LARGE SCALE GENOMIC DNA]</scope>
    <source>
        <strain evidence="2 3">MPI-SDFR-AT-0080</strain>
    </source>
</reference>